<name>A0ABN7V330_GIGMA</name>
<reference evidence="1 2" key="1">
    <citation type="submission" date="2021-06" db="EMBL/GenBank/DDBJ databases">
        <authorList>
            <person name="Kallberg Y."/>
            <person name="Tangrot J."/>
            <person name="Rosling A."/>
        </authorList>
    </citation>
    <scope>NUCLEOTIDE SEQUENCE [LARGE SCALE GENOMIC DNA]</scope>
    <source>
        <strain evidence="1 2">120-4 pot B 10/14</strain>
    </source>
</reference>
<accession>A0ABN7V330</accession>
<protein>
    <submittedName>
        <fullName evidence="1">42097_t:CDS:1</fullName>
    </submittedName>
</protein>
<feature type="non-terminal residue" evidence="1">
    <location>
        <position position="180"/>
    </location>
</feature>
<proteinExistence type="predicted"/>
<keyword evidence="2" id="KW-1185">Reference proteome</keyword>
<gene>
    <name evidence="1" type="ORF">GMARGA_LOCUS13052</name>
</gene>
<comment type="caution">
    <text evidence="1">The sequence shown here is derived from an EMBL/GenBank/DDBJ whole genome shotgun (WGS) entry which is preliminary data.</text>
</comment>
<dbReference type="Proteomes" id="UP000789901">
    <property type="component" value="Unassembled WGS sequence"/>
</dbReference>
<organism evidence="1 2">
    <name type="scientific">Gigaspora margarita</name>
    <dbReference type="NCBI Taxonomy" id="4874"/>
    <lineage>
        <taxon>Eukaryota</taxon>
        <taxon>Fungi</taxon>
        <taxon>Fungi incertae sedis</taxon>
        <taxon>Mucoromycota</taxon>
        <taxon>Glomeromycotina</taxon>
        <taxon>Glomeromycetes</taxon>
        <taxon>Diversisporales</taxon>
        <taxon>Gigasporaceae</taxon>
        <taxon>Gigaspora</taxon>
    </lineage>
</organism>
<sequence>MSRRGENRSIRSQTLKFTLHGRVLSIVKAIDRDEAHRLTEENKNKKQRENRRNIYLNNVLKTKSFSYPYLITCFIVIFPNTPDALLQKLSVRNLPLFVMKKEFKNLGKESIKKFKKEVKNGKRADLSKVKKLEEWDKLVHINRDNNIRKYNKVDGNNSNNIEVTNLNSNSYLKKAEMIVK</sequence>
<evidence type="ECO:0000313" key="2">
    <source>
        <dbReference type="Proteomes" id="UP000789901"/>
    </source>
</evidence>
<dbReference type="EMBL" id="CAJVQB010008177">
    <property type="protein sequence ID" value="CAG8715193.1"/>
    <property type="molecule type" value="Genomic_DNA"/>
</dbReference>
<evidence type="ECO:0000313" key="1">
    <source>
        <dbReference type="EMBL" id="CAG8715193.1"/>
    </source>
</evidence>